<protein>
    <submittedName>
        <fullName evidence="2">CDC25-like phosphatase YCH1</fullName>
    </submittedName>
</protein>
<proteinExistence type="predicted"/>
<gene>
    <name evidence="2" type="ORF">AWRI3578_g2812</name>
</gene>
<keyword evidence="3" id="KW-1185">Reference proteome</keyword>
<dbReference type="SMART" id="SM00450">
    <property type="entry name" value="RHOD"/>
    <property type="match status" value="1"/>
</dbReference>
<comment type="caution">
    <text evidence="2">The sequence shown here is derived from an EMBL/GenBank/DDBJ whole genome shotgun (WGS) entry which is preliminary data.</text>
</comment>
<evidence type="ECO:0000313" key="3">
    <source>
        <dbReference type="Proteomes" id="UP000095605"/>
    </source>
</evidence>
<dbReference type="GO" id="GO:0004725">
    <property type="term" value="F:protein tyrosine phosphatase activity"/>
    <property type="evidence" value="ECO:0007669"/>
    <property type="project" value="TreeGrafter"/>
</dbReference>
<dbReference type="InterPro" id="IPR036873">
    <property type="entry name" value="Rhodanese-like_dom_sf"/>
</dbReference>
<dbReference type="PANTHER" id="PTHR10828">
    <property type="entry name" value="M-PHASE INDUCER PHOSPHATASE DUAL SPECIFICITY PHOSPHATASE CDC25"/>
    <property type="match status" value="1"/>
</dbReference>
<feature type="domain" description="Rhodanese" evidence="1">
    <location>
        <begin position="42"/>
        <end position="160"/>
    </location>
</feature>
<evidence type="ECO:0000259" key="1">
    <source>
        <dbReference type="PROSITE" id="PS50206"/>
    </source>
</evidence>
<reference evidence="3" key="1">
    <citation type="journal article" date="2016" name="Genome Announc.">
        <title>Genome sequences of three species of Hanseniaspora isolated from spontaneous wine fermentations.</title>
        <authorList>
            <person name="Sternes P.R."/>
            <person name="Lee D."/>
            <person name="Kutyna D.R."/>
            <person name="Borneman A.R."/>
        </authorList>
    </citation>
    <scope>NUCLEOTIDE SEQUENCE [LARGE SCALE GENOMIC DNA]</scope>
    <source>
        <strain evidence="3">AWRI3578</strain>
    </source>
</reference>
<dbReference type="Proteomes" id="UP000095605">
    <property type="component" value="Unassembled WGS sequence"/>
</dbReference>
<dbReference type="GO" id="GO:0005737">
    <property type="term" value="C:cytoplasm"/>
    <property type="evidence" value="ECO:0007669"/>
    <property type="project" value="TreeGrafter"/>
</dbReference>
<evidence type="ECO:0000313" key="2">
    <source>
        <dbReference type="EMBL" id="OEJ83393.1"/>
    </source>
</evidence>
<dbReference type="Gene3D" id="3.40.250.10">
    <property type="entry name" value="Rhodanese-like domain"/>
    <property type="match status" value="1"/>
</dbReference>
<dbReference type="SUPFAM" id="SSF52821">
    <property type="entry name" value="Rhodanese/Cell cycle control phosphatase"/>
    <property type="match status" value="1"/>
</dbReference>
<accession>A0A1E5RA29</accession>
<name>A0A1E5RA29_9ASCO</name>
<dbReference type="PANTHER" id="PTHR10828:SF38">
    <property type="entry name" value="ARSENICAL-RESISTANCE PROTEIN 2-RELATED"/>
    <property type="match status" value="1"/>
</dbReference>
<dbReference type="PROSITE" id="PS50206">
    <property type="entry name" value="RHODANESE_3"/>
    <property type="match status" value="1"/>
</dbReference>
<organism evidence="2 3">
    <name type="scientific">Hanseniaspora opuntiae</name>
    <dbReference type="NCBI Taxonomy" id="211096"/>
    <lineage>
        <taxon>Eukaryota</taxon>
        <taxon>Fungi</taxon>
        <taxon>Dikarya</taxon>
        <taxon>Ascomycota</taxon>
        <taxon>Saccharomycotina</taxon>
        <taxon>Saccharomycetes</taxon>
        <taxon>Saccharomycodales</taxon>
        <taxon>Saccharomycodaceae</taxon>
        <taxon>Hanseniaspora</taxon>
    </lineage>
</organism>
<dbReference type="OrthoDB" id="102559at2759"/>
<dbReference type="GO" id="GO:0005634">
    <property type="term" value="C:nucleus"/>
    <property type="evidence" value="ECO:0007669"/>
    <property type="project" value="TreeGrafter"/>
</dbReference>
<dbReference type="AlphaFoldDB" id="A0A1E5RA29"/>
<dbReference type="Pfam" id="PF00581">
    <property type="entry name" value="Rhodanese"/>
    <property type="match status" value="1"/>
</dbReference>
<dbReference type="EMBL" id="LPNL01000007">
    <property type="protein sequence ID" value="OEJ83393.1"/>
    <property type="molecule type" value="Genomic_DNA"/>
</dbReference>
<dbReference type="InterPro" id="IPR001763">
    <property type="entry name" value="Rhodanese-like_dom"/>
</dbReference>
<sequence length="171" mass="19759">MNSLKYIKAQDLYKCIKNGYKTPSDIKGYSKTDPTSTIDIAEGEDVVIVDMRGDDFIGGHIKGCINIPYSDFRRYDSETGDYINIYNFIKENIIARESKNINIIFHCAMSQQRGPSAALVLSRFLQEKDYENLMNEKNINIMVLYKGFINWQQEYGKDEEVTEGYSKFVWG</sequence>